<protein>
    <submittedName>
        <fullName evidence="1">Uncharacterized protein</fullName>
    </submittedName>
</protein>
<accession>A0A645DK93</accession>
<dbReference type="EMBL" id="VSSQ01037117">
    <property type="protein sequence ID" value="MPM89729.1"/>
    <property type="molecule type" value="Genomic_DNA"/>
</dbReference>
<sequence length="86" mass="10330">MKSYIYLKSMPDNELRTLYKQAKEYDIKQPKDQNQDIPSENYPELRNFVLKSYYVENNEKFCSPIARTNLLMTIQDEIINRFLGTK</sequence>
<evidence type="ECO:0000313" key="1">
    <source>
        <dbReference type="EMBL" id="MPM89729.1"/>
    </source>
</evidence>
<gene>
    <name evidence="1" type="ORF">SDC9_136841</name>
</gene>
<comment type="caution">
    <text evidence="1">The sequence shown here is derived from an EMBL/GenBank/DDBJ whole genome shotgun (WGS) entry which is preliminary data.</text>
</comment>
<reference evidence="1" key="1">
    <citation type="submission" date="2019-08" db="EMBL/GenBank/DDBJ databases">
        <authorList>
            <person name="Kucharzyk K."/>
            <person name="Murdoch R.W."/>
            <person name="Higgins S."/>
            <person name="Loffler F."/>
        </authorList>
    </citation>
    <scope>NUCLEOTIDE SEQUENCE</scope>
</reference>
<dbReference type="AlphaFoldDB" id="A0A645DK93"/>
<name>A0A645DK93_9ZZZZ</name>
<organism evidence="1">
    <name type="scientific">bioreactor metagenome</name>
    <dbReference type="NCBI Taxonomy" id="1076179"/>
    <lineage>
        <taxon>unclassified sequences</taxon>
        <taxon>metagenomes</taxon>
        <taxon>ecological metagenomes</taxon>
    </lineage>
</organism>
<proteinExistence type="predicted"/>